<feature type="domain" description="Rhodopsin" evidence="8">
    <location>
        <begin position="88"/>
        <end position="282"/>
    </location>
</feature>
<feature type="chain" id="PRO_5004208180" description="Rhodopsin domain-containing protein" evidence="7">
    <location>
        <begin position="22"/>
        <end position="283"/>
    </location>
</feature>
<evidence type="ECO:0000256" key="1">
    <source>
        <dbReference type="ARBA" id="ARBA00004141"/>
    </source>
</evidence>
<dbReference type="STRING" id="306901.Q2GU26"/>
<evidence type="ECO:0000313" key="10">
    <source>
        <dbReference type="Proteomes" id="UP000001056"/>
    </source>
</evidence>
<dbReference type="Proteomes" id="UP000001056">
    <property type="component" value="Unassembled WGS sequence"/>
</dbReference>
<name>Q2GU26_CHAGB</name>
<evidence type="ECO:0000256" key="6">
    <source>
        <dbReference type="SAM" id="Phobius"/>
    </source>
</evidence>
<keyword evidence="10" id="KW-1185">Reference proteome</keyword>
<accession>Q2GU26</accession>
<dbReference type="AlphaFoldDB" id="Q2GU26"/>
<feature type="transmembrane region" description="Helical" evidence="6">
    <location>
        <begin position="169"/>
        <end position="189"/>
    </location>
</feature>
<dbReference type="InParanoid" id="Q2GU26"/>
<dbReference type="PANTHER" id="PTHR33048:SF47">
    <property type="entry name" value="INTEGRAL MEMBRANE PROTEIN-RELATED"/>
    <property type="match status" value="1"/>
</dbReference>
<keyword evidence="4 6" id="KW-0472">Membrane</keyword>
<dbReference type="GeneID" id="4395738"/>
<reference evidence="10" key="1">
    <citation type="journal article" date="2015" name="Genome Announc.">
        <title>Draft genome sequence of the cellulolytic fungus Chaetomium globosum.</title>
        <authorList>
            <person name="Cuomo C.A."/>
            <person name="Untereiner W.A."/>
            <person name="Ma L.-J."/>
            <person name="Grabherr M."/>
            <person name="Birren B.W."/>
        </authorList>
    </citation>
    <scope>NUCLEOTIDE SEQUENCE [LARGE SCALE GENOMIC DNA]</scope>
    <source>
        <strain evidence="10">ATCC 6205 / CBS 148.51 / DSM 1962 / NBRC 6347 / NRRL 1970</strain>
    </source>
</reference>
<keyword evidence="2 6" id="KW-0812">Transmembrane</keyword>
<dbReference type="Pfam" id="PF20684">
    <property type="entry name" value="Fung_rhodopsin"/>
    <property type="match status" value="1"/>
</dbReference>
<evidence type="ECO:0000259" key="8">
    <source>
        <dbReference type="Pfam" id="PF20684"/>
    </source>
</evidence>
<gene>
    <name evidence="9" type="ORF">CHGG_08528</name>
</gene>
<organism evidence="9 10">
    <name type="scientific">Chaetomium globosum (strain ATCC 6205 / CBS 148.51 / DSM 1962 / NBRC 6347 / NRRL 1970)</name>
    <name type="common">Soil fungus</name>
    <dbReference type="NCBI Taxonomy" id="306901"/>
    <lineage>
        <taxon>Eukaryota</taxon>
        <taxon>Fungi</taxon>
        <taxon>Dikarya</taxon>
        <taxon>Ascomycota</taxon>
        <taxon>Pezizomycotina</taxon>
        <taxon>Sordariomycetes</taxon>
        <taxon>Sordariomycetidae</taxon>
        <taxon>Sordariales</taxon>
        <taxon>Chaetomiaceae</taxon>
        <taxon>Chaetomium</taxon>
    </lineage>
</organism>
<evidence type="ECO:0000256" key="3">
    <source>
        <dbReference type="ARBA" id="ARBA00022989"/>
    </source>
</evidence>
<keyword evidence="3 6" id="KW-1133">Transmembrane helix</keyword>
<evidence type="ECO:0000256" key="5">
    <source>
        <dbReference type="ARBA" id="ARBA00038359"/>
    </source>
</evidence>
<protein>
    <recommendedName>
        <fullName evidence="8">Rhodopsin domain-containing protein</fullName>
    </recommendedName>
</protein>
<evidence type="ECO:0000256" key="7">
    <source>
        <dbReference type="SAM" id="SignalP"/>
    </source>
</evidence>
<evidence type="ECO:0000313" key="9">
    <source>
        <dbReference type="EMBL" id="EAQ84514.1"/>
    </source>
</evidence>
<feature type="transmembrane region" description="Helical" evidence="6">
    <location>
        <begin position="196"/>
        <end position="224"/>
    </location>
</feature>
<comment type="similarity">
    <text evidence="5">Belongs to the SAT4 family.</text>
</comment>
<evidence type="ECO:0000256" key="2">
    <source>
        <dbReference type="ARBA" id="ARBA00022692"/>
    </source>
</evidence>
<comment type="subcellular location">
    <subcellularLocation>
        <location evidence="1">Membrane</location>
        <topology evidence="1">Multi-pass membrane protein</topology>
    </subcellularLocation>
</comment>
<dbReference type="InterPro" id="IPR052337">
    <property type="entry name" value="SAT4-like"/>
</dbReference>
<dbReference type="OrthoDB" id="5417844at2759"/>
<feature type="transmembrane region" description="Helical" evidence="6">
    <location>
        <begin position="71"/>
        <end position="91"/>
    </location>
</feature>
<sequence length="283" mass="31576">MWDFNCALGLWASGLPAPHAAMLLRTLSVLDEWPCMIGALDGAAAHPTKLRRRCDRSLDSFMEWSKRGTQLFAGTVLMAALSTIAVALRFFSRGRILRVLGPTDWFLALTLVGTPAFPRRPVSVPVLMRTMAHTSRSATQFFCIGNTASVGVPISAYQVQYVAILINNLSLVLTKVSVCLLFLDVFLVTSVRKATYVVLVAVILHGTYVTLTNIFFCTPIHNYWDKPFNNNCIDIRVKFNVDNGLNILINFVTLCLPVPAIWPMTLPWRQKLWLLVLFILGFG</sequence>
<dbReference type="EMBL" id="CH408034">
    <property type="protein sequence ID" value="EAQ84514.1"/>
    <property type="molecule type" value="Genomic_DNA"/>
</dbReference>
<dbReference type="GO" id="GO:0016020">
    <property type="term" value="C:membrane"/>
    <property type="evidence" value="ECO:0007669"/>
    <property type="project" value="UniProtKB-SubCell"/>
</dbReference>
<dbReference type="InterPro" id="IPR049326">
    <property type="entry name" value="Rhodopsin_dom_fungi"/>
</dbReference>
<proteinExistence type="inferred from homology"/>
<dbReference type="PANTHER" id="PTHR33048">
    <property type="entry name" value="PTH11-LIKE INTEGRAL MEMBRANE PROTEIN (AFU_ORTHOLOGUE AFUA_5G11245)"/>
    <property type="match status" value="1"/>
</dbReference>
<dbReference type="VEuPathDB" id="FungiDB:CHGG_08528"/>
<dbReference type="RefSeq" id="XP_001226455.1">
    <property type="nucleotide sequence ID" value="XM_001226454.1"/>
</dbReference>
<feature type="signal peptide" evidence="7">
    <location>
        <begin position="1"/>
        <end position="21"/>
    </location>
</feature>
<dbReference type="HOGENOM" id="CLU_983530_0_0_1"/>
<keyword evidence="7" id="KW-0732">Signal</keyword>
<feature type="transmembrane region" description="Helical" evidence="6">
    <location>
        <begin position="244"/>
        <end position="262"/>
    </location>
</feature>
<feature type="transmembrane region" description="Helical" evidence="6">
    <location>
        <begin position="138"/>
        <end position="157"/>
    </location>
</feature>
<evidence type="ECO:0000256" key="4">
    <source>
        <dbReference type="ARBA" id="ARBA00023136"/>
    </source>
</evidence>